<dbReference type="EMBL" id="RDQH01000335">
    <property type="protein sequence ID" value="RXH89238.1"/>
    <property type="molecule type" value="Genomic_DNA"/>
</dbReference>
<proteinExistence type="predicted"/>
<gene>
    <name evidence="1" type="ORF">DVH24_031595</name>
</gene>
<dbReference type="AlphaFoldDB" id="A0A498J0Z9"/>
<dbReference type="Proteomes" id="UP000290289">
    <property type="component" value="Chromosome 9"/>
</dbReference>
<reference evidence="1 2" key="1">
    <citation type="submission" date="2018-10" db="EMBL/GenBank/DDBJ databases">
        <title>A high-quality apple genome assembly.</title>
        <authorList>
            <person name="Hu J."/>
        </authorList>
    </citation>
    <scope>NUCLEOTIDE SEQUENCE [LARGE SCALE GENOMIC DNA]</scope>
    <source>
        <strain evidence="2">cv. HFTH1</strain>
        <tissue evidence="1">Young leaf</tissue>
    </source>
</reference>
<comment type="caution">
    <text evidence="1">The sequence shown here is derived from an EMBL/GenBank/DDBJ whole genome shotgun (WGS) entry which is preliminary data.</text>
</comment>
<evidence type="ECO:0000313" key="2">
    <source>
        <dbReference type="Proteomes" id="UP000290289"/>
    </source>
</evidence>
<keyword evidence="2" id="KW-1185">Reference proteome</keyword>
<protein>
    <submittedName>
        <fullName evidence="1">Uncharacterized protein</fullName>
    </submittedName>
</protein>
<dbReference type="PANTHER" id="PTHR36030:SF1">
    <property type="entry name" value="CALMODULIN-BINDING DOMAIN-CONTAINING PROTEIN"/>
    <property type="match status" value="1"/>
</dbReference>
<organism evidence="1 2">
    <name type="scientific">Malus domestica</name>
    <name type="common">Apple</name>
    <name type="synonym">Pyrus malus</name>
    <dbReference type="NCBI Taxonomy" id="3750"/>
    <lineage>
        <taxon>Eukaryota</taxon>
        <taxon>Viridiplantae</taxon>
        <taxon>Streptophyta</taxon>
        <taxon>Embryophyta</taxon>
        <taxon>Tracheophyta</taxon>
        <taxon>Spermatophyta</taxon>
        <taxon>Magnoliopsida</taxon>
        <taxon>eudicotyledons</taxon>
        <taxon>Gunneridae</taxon>
        <taxon>Pentapetalae</taxon>
        <taxon>rosids</taxon>
        <taxon>fabids</taxon>
        <taxon>Rosales</taxon>
        <taxon>Rosaceae</taxon>
        <taxon>Amygdaloideae</taxon>
        <taxon>Maleae</taxon>
        <taxon>Malus</taxon>
    </lineage>
</organism>
<dbReference type="OrthoDB" id="911847at2759"/>
<dbReference type="PANTHER" id="PTHR36030">
    <property type="entry name" value="CALMODULIN-BINDING DOMAIN-CONTAINING PROTEIN"/>
    <property type="match status" value="1"/>
</dbReference>
<sequence>MESNRKRGGFMKGKLMPFYRAAKPISKTSMQYSSIAITTSKVKPSQATTSPAYSVGYTVHGQDYVIAAAQPKQKVSFILPAGAADHHTKNSLVKQQYFDHYGGAGDEDVDMKAASYISSVQERFKLERINS</sequence>
<accession>A0A498J0Z9</accession>
<name>A0A498J0Z9_MALDO</name>
<dbReference type="KEGG" id="mdm:103442711"/>
<evidence type="ECO:0000313" key="1">
    <source>
        <dbReference type="EMBL" id="RXH89238.1"/>
    </source>
</evidence>